<organism evidence="3 4">
    <name type="scientific">Campylobacter avium LMG 24591</name>
    <dbReference type="NCBI Taxonomy" id="522484"/>
    <lineage>
        <taxon>Bacteria</taxon>
        <taxon>Pseudomonadati</taxon>
        <taxon>Campylobacterota</taxon>
        <taxon>Epsilonproteobacteria</taxon>
        <taxon>Campylobacterales</taxon>
        <taxon>Campylobacteraceae</taxon>
        <taxon>Campylobacter</taxon>
    </lineage>
</organism>
<accession>A0A222MVI0</accession>
<dbReference type="AlphaFoldDB" id="A0A222MVI0"/>
<dbReference type="InterPro" id="IPR011006">
    <property type="entry name" value="CheY-like_superfamily"/>
</dbReference>
<dbReference type="CDD" id="cd00156">
    <property type="entry name" value="REC"/>
    <property type="match status" value="1"/>
</dbReference>
<evidence type="ECO:0000256" key="1">
    <source>
        <dbReference type="PROSITE-ProRule" id="PRU00169"/>
    </source>
</evidence>
<comment type="caution">
    <text evidence="1">Lacks conserved residue(s) required for the propagation of feature annotation.</text>
</comment>
<dbReference type="GO" id="GO:0000160">
    <property type="term" value="P:phosphorelay signal transduction system"/>
    <property type="evidence" value="ECO:0007669"/>
    <property type="project" value="InterPro"/>
</dbReference>
<proteinExistence type="predicted"/>
<keyword evidence="4" id="KW-1185">Reference proteome</keyword>
<dbReference type="KEGG" id="cavi:CAV_0237"/>
<dbReference type="InterPro" id="IPR001789">
    <property type="entry name" value="Sig_transdc_resp-reg_receiver"/>
</dbReference>
<dbReference type="RefSeq" id="WP_094324699.1">
    <property type="nucleotide sequence ID" value="NZ_CP022347.1"/>
</dbReference>
<gene>
    <name evidence="3" type="ORF">CAV_0237</name>
</gene>
<sequence>MKVLIVENEIYLAQSISNKLNAMDYSCFIANDLSGIDTRLHYDVILLSTSIENFDKILSSFKNSTVILLTSYVSVDTVVNPLNSGALDYVQKPFMIEDLIRKIEHYQRYKKLDLLNNTYKNYINTHIKKAKLADFDFKKIRLPLILKTHKQINADAFVFKYADRNDYNFSYIDLVQGLNLEQIKSLLDSLDFVCLINFQSLKQEEQDLLLKELEKKPVIIHTNTYKDSSIKTIDLSDNEKSLDNNEILTIDEYVKYIINTYQNIFPDTDLSKQLGISRKSLWEKRKKYGLTKKK</sequence>
<evidence type="ECO:0000313" key="4">
    <source>
        <dbReference type="Proteomes" id="UP000201169"/>
    </source>
</evidence>
<evidence type="ECO:0000313" key="3">
    <source>
        <dbReference type="EMBL" id="ASQ29909.1"/>
    </source>
</evidence>
<dbReference type="Gene3D" id="3.40.50.2300">
    <property type="match status" value="1"/>
</dbReference>
<dbReference type="SMART" id="SM00448">
    <property type="entry name" value="REC"/>
    <property type="match status" value="1"/>
</dbReference>
<feature type="domain" description="Response regulatory" evidence="2">
    <location>
        <begin position="2"/>
        <end position="107"/>
    </location>
</feature>
<protein>
    <submittedName>
        <fullName evidence="3">Receiver domain protein</fullName>
    </submittedName>
</protein>
<dbReference type="Proteomes" id="UP000201169">
    <property type="component" value="Chromosome"/>
</dbReference>
<dbReference type="PIRSF" id="PIRSF016788">
    <property type="entry name" value="RR_Fis"/>
    <property type="match status" value="1"/>
</dbReference>
<evidence type="ECO:0000259" key="2">
    <source>
        <dbReference type="PROSITE" id="PS50110"/>
    </source>
</evidence>
<dbReference type="OrthoDB" id="5328903at2"/>
<dbReference type="PROSITE" id="PS50110">
    <property type="entry name" value="RESPONSE_REGULATORY"/>
    <property type="match status" value="1"/>
</dbReference>
<name>A0A222MVI0_9BACT</name>
<dbReference type="EMBL" id="CP022347">
    <property type="protein sequence ID" value="ASQ29909.1"/>
    <property type="molecule type" value="Genomic_DNA"/>
</dbReference>
<dbReference type="SUPFAM" id="SSF52172">
    <property type="entry name" value="CheY-like"/>
    <property type="match status" value="1"/>
</dbReference>
<dbReference type="InterPro" id="IPR014483">
    <property type="entry name" value="Sig_transdc_resp-reg_prd"/>
</dbReference>
<reference evidence="3 4" key="1">
    <citation type="submission" date="2017-07" db="EMBL/GenBank/DDBJ databases">
        <title>Analysis of two Campylobacter avium genomes and identification of a novel hippuricase gene.</title>
        <authorList>
            <person name="Miller W.G."/>
            <person name="Chapman M.H."/>
            <person name="Yee E."/>
            <person name="Revez J."/>
            <person name="Bono J.L."/>
            <person name="Rossi M."/>
        </authorList>
    </citation>
    <scope>NUCLEOTIDE SEQUENCE [LARGE SCALE GENOMIC DNA]</scope>
    <source>
        <strain evidence="3 4">LMG 24591</strain>
    </source>
</reference>